<protein>
    <submittedName>
        <fullName evidence="7">TetR family transcriptional regulator</fullName>
    </submittedName>
</protein>
<dbReference type="PROSITE" id="PS50977">
    <property type="entry name" value="HTH_TETR_2"/>
    <property type="match status" value="1"/>
</dbReference>
<feature type="region of interest" description="Disordered" evidence="5">
    <location>
        <begin position="1"/>
        <end position="26"/>
    </location>
</feature>
<feature type="DNA-binding region" description="H-T-H motif" evidence="4">
    <location>
        <begin position="50"/>
        <end position="69"/>
    </location>
</feature>
<dbReference type="Gene3D" id="1.10.357.10">
    <property type="entry name" value="Tetracycline Repressor, domain 2"/>
    <property type="match status" value="1"/>
</dbReference>
<comment type="caution">
    <text evidence="7">The sequence shown here is derived from an EMBL/GenBank/DDBJ whole genome shotgun (WGS) entry which is preliminary data.</text>
</comment>
<name>A0A1E8Q478_9MYCO</name>
<dbReference type="PRINTS" id="PR00455">
    <property type="entry name" value="HTHTETR"/>
</dbReference>
<proteinExistence type="predicted"/>
<dbReference type="Proteomes" id="UP000178953">
    <property type="component" value="Unassembled WGS sequence"/>
</dbReference>
<evidence type="ECO:0000256" key="3">
    <source>
        <dbReference type="ARBA" id="ARBA00023163"/>
    </source>
</evidence>
<evidence type="ECO:0000259" key="6">
    <source>
        <dbReference type="PROSITE" id="PS50977"/>
    </source>
</evidence>
<dbReference type="GO" id="GO:0003700">
    <property type="term" value="F:DNA-binding transcription factor activity"/>
    <property type="evidence" value="ECO:0007669"/>
    <property type="project" value="TreeGrafter"/>
</dbReference>
<keyword evidence="1" id="KW-0805">Transcription regulation</keyword>
<keyword evidence="2 4" id="KW-0238">DNA-binding</keyword>
<dbReference type="InterPro" id="IPR001647">
    <property type="entry name" value="HTH_TetR"/>
</dbReference>
<keyword evidence="3" id="KW-0804">Transcription</keyword>
<keyword evidence="8" id="KW-1185">Reference proteome</keyword>
<organism evidence="7 8">
    <name type="scientific">Mycolicibacterium grossiae</name>
    <dbReference type="NCBI Taxonomy" id="1552759"/>
    <lineage>
        <taxon>Bacteria</taxon>
        <taxon>Bacillati</taxon>
        <taxon>Actinomycetota</taxon>
        <taxon>Actinomycetes</taxon>
        <taxon>Mycobacteriales</taxon>
        <taxon>Mycobacteriaceae</taxon>
        <taxon>Mycolicibacterium</taxon>
    </lineage>
</organism>
<sequence>MSSDAVMATTGGAGAEPGDTPRNRRQEETFRKVLTAGIQMLRESSYADLTVRAVAARAKVAPATAYTYFSSKNHLIAEVYLDLMKQVPYFTDVNEPMPVRVEQALRAMALTVADEPEVAAACTTALLTGTDPTVRKVRDRIGGEIHRRIRSAVGPDADPRVVSALEMTFFGALVNAGSGAFTYHQIADRLSYVVGLILGDDRHPSLGEDT</sequence>
<dbReference type="AlphaFoldDB" id="A0A1E8Q478"/>
<dbReference type="InterPro" id="IPR023772">
    <property type="entry name" value="DNA-bd_HTH_TetR-type_CS"/>
</dbReference>
<accession>A0A1E8Q478</accession>
<dbReference type="InterPro" id="IPR050109">
    <property type="entry name" value="HTH-type_TetR-like_transc_reg"/>
</dbReference>
<dbReference type="PANTHER" id="PTHR30055">
    <property type="entry name" value="HTH-TYPE TRANSCRIPTIONAL REGULATOR RUTR"/>
    <property type="match status" value="1"/>
</dbReference>
<dbReference type="Pfam" id="PF00440">
    <property type="entry name" value="TetR_N"/>
    <property type="match status" value="1"/>
</dbReference>
<dbReference type="RefSeq" id="WP_070353637.1">
    <property type="nucleotide sequence ID" value="NZ_CP043474.1"/>
</dbReference>
<dbReference type="InterPro" id="IPR009057">
    <property type="entry name" value="Homeodomain-like_sf"/>
</dbReference>
<dbReference type="SUPFAM" id="SSF46689">
    <property type="entry name" value="Homeodomain-like"/>
    <property type="match status" value="1"/>
</dbReference>
<feature type="domain" description="HTH tetR-type" evidence="6">
    <location>
        <begin position="27"/>
        <end position="87"/>
    </location>
</feature>
<dbReference type="PROSITE" id="PS01081">
    <property type="entry name" value="HTH_TETR_1"/>
    <property type="match status" value="1"/>
</dbReference>
<evidence type="ECO:0000313" key="7">
    <source>
        <dbReference type="EMBL" id="OFJ53197.1"/>
    </source>
</evidence>
<dbReference type="PANTHER" id="PTHR30055:SF234">
    <property type="entry name" value="HTH-TYPE TRANSCRIPTIONAL REGULATOR BETI"/>
    <property type="match status" value="1"/>
</dbReference>
<evidence type="ECO:0000313" key="8">
    <source>
        <dbReference type="Proteomes" id="UP000178953"/>
    </source>
</evidence>
<dbReference type="EMBL" id="MCHX01000028">
    <property type="protein sequence ID" value="OFJ53197.1"/>
    <property type="molecule type" value="Genomic_DNA"/>
</dbReference>
<gene>
    <name evidence="7" type="ORF">BEL07_13590</name>
</gene>
<reference evidence="7 8" key="1">
    <citation type="submission" date="2016-09" db="EMBL/GenBank/DDBJ databases">
        <title>genome sequence of Mycobacterium sp. 739 SCH.</title>
        <authorList>
            <person name="Greninger A.L."/>
            <person name="Qin X."/>
            <person name="Jerome K."/>
            <person name="Vora S."/>
            <person name="Quinn K."/>
        </authorList>
    </citation>
    <scope>NUCLEOTIDE SEQUENCE [LARGE SCALE GENOMIC DNA]</scope>
    <source>
        <strain evidence="7 8">SCH</strain>
    </source>
</reference>
<evidence type="ECO:0000256" key="5">
    <source>
        <dbReference type="SAM" id="MobiDB-lite"/>
    </source>
</evidence>
<dbReference type="GO" id="GO:0000976">
    <property type="term" value="F:transcription cis-regulatory region binding"/>
    <property type="evidence" value="ECO:0007669"/>
    <property type="project" value="TreeGrafter"/>
</dbReference>
<evidence type="ECO:0000256" key="4">
    <source>
        <dbReference type="PROSITE-ProRule" id="PRU00335"/>
    </source>
</evidence>
<evidence type="ECO:0000256" key="1">
    <source>
        <dbReference type="ARBA" id="ARBA00023015"/>
    </source>
</evidence>
<evidence type="ECO:0000256" key="2">
    <source>
        <dbReference type="ARBA" id="ARBA00023125"/>
    </source>
</evidence>